<dbReference type="Proteomes" id="UP001328107">
    <property type="component" value="Unassembled WGS sequence"/>
</dbReference>
<protein>
    <submittedName>
        <fullName evidence="1">Uncharacterized protein</fullName>
    </submittedName>
</protein>
<name>A0AAN5CR23_9BILA</name>
<reference evidence="2" key="1">
    <citation type="submission" date="2022-10" db="EMBL/GenBank/DDBJ databases">
        <title>Genome assembly of Pristionchus species.</title>
        <authorList>
            <person name="Yoshida K."/>
            <person name="Sommer R.J."/>
        </authorList>
    </citation>
    <scope>NUCLEOTIDE SEQUENCE [LARGE SCALE GENOMIC DNA]</scope>
    <source>
        <strain evidence="2">RS5460</strain>
    </source>
</reference>
<sequence>VIPIAYGAMPSLPDKGLYHRRLVAGLWAVFGKSILYSAFSHWEREVCNRALAMDLRDPSSSMVDLLHLLQCTWSMPEKEFPVARRITIGVLAEMAHLNTRSSLQQWVTESVLPHLEESCCGSEHVASILTLFHKVMKTVPR</sequence>
<keyword evidence="2" id="KW-1185">Reference proteome</keyword>
<evidence type="ECO:0000313" key="1">
    <source>
        <dbReference type="EMBL" id="GMR49131.1"/>
    </source>
</evidence>
<dbReference type="AlphaFoldDB" id="A0AAN5CR23"/>
<organism evidence="1 2">
    <name type="scientific">Pristionchus mayeri</name>
    <dbReference type="NCBI Taxonomy" id="1317129"/>
    <lineage>
        <taxon>Eukaryota</taxon>
        <taxon>Metazoa</taxon>
        <taxon>Ecdysozoa</taxon>
        <taxon>Nematoda</taxon>
        <taxon>Chromadorea</taxon>
        <taxon>Rhabditida</taxon>
        <taxon>Rhabditina</taxon>
        <taxon>Diplogasteromorpha</taxon>
        <taxon>Diplogasteroidea</taxon>
        <taxon>Neodiplogasteridae</taxon>
        <taxon>Pristionchus</taxon>
    </lineage>
</organism>
<comment type="caution">
    <text evidence="1">The sequence shown here is derived from an EMBL/GenBank/DDBJ whole genome shotgun (WGS) entry which is preliminary data.</text>
</comment>
<dbReference type="EMBL" id="BTRK01000004">
    <property type="protein sequence ID" value="GMR49131.1"/>
    <property type="molecule type" value="Genomic_DNA"/>
</dbReference>
<feature type="non-terminal residue" evidence="1">
    <location>
        <position position="141"/>
    </location>
</feature>
<accession>A0AAN5CR23</accession>
<evidence type="ECO:0000313" key="2">
    <source>
        <dbReference type="Proteomes" id="UP001328107"/>
    </source>
</evidence>
<gene>
    <name evidence="1" type="ORF">PMAYCL1PPCAC_19326</name>
</gene>
<proteinExistence type="predicted"/>
<feature type="non-terminal residue" evidence="1">
    <location>
        <position position="1"/>
    </location>
</feature>